<accession>K1PNL2</accession>
<dbReference type="Pfam" id="PF13359">
    <property type="entry name" value="DDE_Tnp_4"/>
    <property type="match status" value="1"/>
</dbReference>
<gene>
    <name evidence="3" type="ORF">CGI_10015282</name>
</gene>
<dbReference type="Gene3D" id="3.30.160.60">
    <property type="entry name" value="Classic Zinc Finger"/>
    <property type="match status" value="5"/>
</dbReference>
<protein>
    <submittedName>
        <fullName evidence="3">Protein FAM92B</fullName>
    </submittedName>
</protein>
<dbReference type="InterPro" id="IPR027806">
    <property type="entry name" value="HARBI1_dom"/>
</dbReference>
<dbReference type="PROSITE" id="PS50097">
    <property type="entry name" value="BTB"/>
    <property type="match status" value="1"/>
</dbReference>
<dbReference type="PROSITE" id="PS50157">
    <property type="entry name" value="ZINC_FINGER_C2H2_2"/>
    <property type="match status" value="5"/>
</dbReference>
<dbReference type="GO" id="GO:0060271">
    <property type="term" value="P:cilium assembly"/>
    <property type="evidence" value="ECO:0007669"/>
    <property type="project" value="TreeGrafter"/>
</dbReference>
<sequence>MVDKEEICVPSLSSRLPETLFQFQQKRYLCDVMIVTANGFIPAHRLVLVAGSQFFYEADTTRNSVDPTDPNFHLNYDIEDVRKVYQKKVPAAKLTKQFDPDGAITEAMEKDQEFLDSGQVEKQLNCRKCKMVFKDVEALTEHRREIHPSNFKKQRFVCDICNAKPNNRPTLVEHKFKKHGIPYDKAQYPIYKCQEGECEFETIVPYKLSEHKTTVHSGLACICETCGRAFKSKSVLKYHIQSTHSESRPTFICNTCGKTYFTGQALKKHMEYHTGTQKRLLCHLCPYSSVGRQELNNHLLKLHNVPVPKKTKVYQCEKCDYYSLNRTQFRRHVAMHDGRENAYKCTECDKAFPSIYNLKSHEKRHKAETISCPHEGCNFFTKFKHILKNHISGKHTNTNFKPYKCHLCEHSCKLKGNLNKHLVNKHGLEVMTEVKQRKIALETGYLLKALFVRESQTRVANSEKYLGSLCEVMGSITRKTAHIRDKGDILAKLCKDYSDEENVSHSLKAGLRVCAENLSVIQDYRQTQIMRLESKVVRPISDYGNICKQIKIGVKRELEAVKREDKKKIELQKLRSKNPGNSHQIAQSDVERAREDASIGSKHLEEQMVSFEKRRLHDIKTSMLDYFKIQLVFHAKAIEFYSKCFESMSMVDEERDLQEFQRKLSMARGVPDTEEISQALTSMTTTTNGYSDTLGSSDPYTSTYELTASDHRRPYFLIGDDAFPLRSWMMKPYSNRNMNNKERIFNYRLSRARRVVEKTFGILAYRWRCMLGTMQQDPYRVNLIVMAAICLHNLMRLRYPGLQNTDLTQEDEAGNYMYIPGAWRNDRVLHDVEAVWQRQLAKSGGQENPTLPETLLQQRGWKSAVAAKYDIVCDIDNAYV</sequence>
<dbReference type="SUPFAM" id="SSF57667">
    <property type="entry name" value="beta-beta-alpha zinc fingers"/>
    <property type="match status" value="4"/>
</dbReference>
<keyword evidence="2" id="KW-0479">Metal-binding</keyword>
<reference evidence="3" key="1">
    <citation type="journal article" date="2012" name="Nature">
        <title>The oyster genome reveals stress adaptation and complexity of shell formation.</title>
        <authorList>
            <person name="Zhang G."/>
            <person name="Fang X."/>
            <person name="Guo X."/>
            <person name="Li L."/>
            <person name="Luo R."/>
            <person name="Xu F."/>
            <person name="Yang P."/>
            <person name="Zhang L."/>
            <person name="Wang X."/>
            <person name="Qi H."/>
            <person name="Xiong Z."/>
            <person name="Que H."/>
            <person name="Xie Y."/>
            <person name="Holland P.W."/>
            <person name="Paps J."/>
            <person name="Zhu Y."/>
            <person name="Wu F."/>
            <person name="Chen Y."/>
            <person name="Wang J."/>
            <person name="Peng C."/>
            <person name="Meng J."/>
            <person name="Yang L."/>
            <person name="Liu J."/>
            <person name="Wen B."/>
            <person name="Zhang N."/>
            <person name="Huang Z."/>
            <person name="Zhu Q."/>
            <person name="Feng Y."/>
            <person name="Mount A."/>
            <person name="Hedgecock D."/>
            <person name="Xu Z."/>
            <person name="Liu Y."/>
            <person name="Domazet-Loso T."/>
            <person name="Du Y."/>
            <person name="Sun X."/>
            <person name="Zhang S."/>
            <person name="Liu B."/>
            <person name="Cheng P."/>
            <person name="Jiang X."/>
            <person name="Li J."/>
            <person name="Fan D."/>
            <person name="Wang W."/>
            <person name="Fu W."/>
            <person name="Wang T."/>
            <person name="Wang B."/>
            <person name="Zhang J."/>
            <person name="Peng Z."/>
            <person name="Li Y."/>
            <person name="Li N."/>
            <person name="Wang J."/>
            <person name="Chen M."/>
            <person name="He Y."/>
            <person name="Tan F."/>
            <person name="Song X."/>
            <person name="Zheng Q."/>
            <person name="Huang R."/>
            <person name="Yang H."/>
            <person name="Du X."/>
            <person name="Chen L."/>
            <person name="Yang M."/>
            <person name="Gaffney P.M."/>
            <person name="Wang S."/>
            <person name="Luo L."/>
            <person name="She Z."/>
            <person name="Ming Y."/>
            <person name="Huang W."/>
            <person name="Zhang S."/>
            <person name="Huang B."/>
            <person name="Zhang Y."/>
            <person name="Qu T."/>
            <person name="Ni P."/>
            <person name="Miao G."/>
            <person name="Wang J."/>
            <person name="Wang Q."/>
            <person name="Steinberg C.E."/>
            <person name="Wang H."/>
            <person name="Li N."/>
            <person name="Qian L."/>
            <person name="Zhang G."/>
            <person name="Li Y."/>
            <person name="Yang H."/>
            <person name="Liu X."/>
            <person name="Wang J."/>
            <person name="Yin Y."/>
            <person name="Wang J."/>
        </authorList>
    </citation>
    <scope>NUCLEOTIDE SEQUENCE [LARGE SCALE GENOMIC DNA]</scope>
    <source>
        <strain evidence="3">05x7-T-G4-1.051#20</strain>
    </source>
</reference>
<dbReference type="AlphaFoldDB" id="K1PNL2"/>
<dbReference type="PANTHER" id="PTHR21223:SF2">
    <property type="entry name" value="CBY1-INTERACTING BAR DOMAIN-CONTAINING PROTEIN HOMOLOG"/>
    <property type="match status" value="1"/>
</dbReference>
<dbReference type="InterPro" id="IPR009602">
    <property type="entry name" value="CBAR/FAM92"/>
</dbReference>
<dbReference type="GO" id="GO:0046872">
    <property type="term" value="F:metal ion binding"/>
    <property type="evidence" value="ECO:0007669"/>
    <property type="project" value="UniProtKB-KW"/>
</dbReference>
<dbReference type="InterPro" id="IPR011333">
    <property type="entry name" value="SKP1/BTB/POZ_sf"/>
</dbReference>
<dbReference type="InParanoid" id="K1PNL2"/>
<dbReference type="Pfam" id="PF00651">
    <property type="entry name" value="BTB"/>
    <property type="match status" value="1"/>
</dbReference>
<organism evidence="3">
    <name type="scientific">Magallana gigas</name>
    <name type="common">Pacific oyster</name>
    <name type="synonym">Crassostrea gigas</name>
    <dbReference type="NCBI Taxonomy" id="29159"/>
    <lineage>
        <taxon>Eukaryota</taxon>
        <taxon>Metazoa</taxon>
        <taxon>Spiralia</taxon>
        <taxon>Lophotrochozoa</taxon>
        <taxon>Mollusca</taxon>
        <taxon>Bivalvia</taxon>
        <taxon>Autobranchia</taxon>
        <taxon>Pteriomorphia</taxon>
        <taxon>Ostreida</taxon>
        <taxon>Ostreoidea</taxon>
        <taxon>Ostreidae</taxon>
        <taxon>Magallana</taxon>
    </lineage>
</organism>
<dbReference type="InterPro" id="IPR000210">
    <property type="entry name" value="BTB/POZ_dom"/>
</dbReference>
<proteinExistence type="predicted"/>
<dbReference type="HOGENOM" id="CLU_327130_0_0_1"/>
<evidence type="ECO:0000256" key="1">
    <source>
        <dbReference type="ARBA" id="ARBA00001968"/>
    </source>
</evidence>
<dbReference type="GO" id="GO:0036064">
    <property type="term" value="C:ciliary basal body"/>
    <property type="evidence" value="ECO:0007669"/>
    <property type="project" value="TreeGrafter"/>
</dbReference>
<name>K1PNL2_MAGGI</name>
<evidence type="ECO:0000256" key="2">
    <source>
        <dbReference type="ARBA" id="ARBA00022723"/>
    </source>
</evidence>
<dbReference type="Gene3D" id="3.30.710.10">
    <property type="entry name" value="Potassium Channel Kv1.1, Chain A"/>
    <property type="match status" value="1"/>
</dbReference>
<dbReference type="Pfam" id="PF06730">
    <property type="entry name" value="FAM92"/>
    <property type="match status" value="1"/>
</dbReference>
<dbReference type="SUPFAM" id="SSF54695">
    <property type="entry name" value="POZ domain"/>
    <property type="match status" value="1"/>
</dbReference>
<dbReference type="InterPro" id="IPR013087">
    <property type="entry name" value="Znf_C2H2_type"/>
</dbReference>
<dbReference type="PROSITE" id="PS00028">
    <property type="entry name" value="ZINC_FINGER_C2H2_1"/>
    <property type="match status" value="5"/>
</dbReference>
<dbReference type="Pfam" id="PF13912">
    <property type="entry name" value="zf-C2H2_6"/>
    <property type="match status" value="2"/>
</dbReference>
<dbReference type="EMBL" id="JH817924">
    <property type="protein sequence ID" value="EKC18060.1"/>
    <property type="molecule type" value="Genomic_DNA"/>
</dbReference>
<dbReference type="Gene3D" id="1.20.1270.60">
    <property type="entry name" value="Arfaptin homology (AH) domain/BAR domain"/>
    <property type="match status" value="1"/>
</dbReference>
<dbReference type="Pfam" id="PF00096">
    <property type="entry name" value="zf-C2H2"/>
    <property type="match status" value="1"/>
</dbReference>
<dbReference type="SMART" id="SM00355">
    <property type="entry name" value="ZnF_C2H2"/>
    <property type="match status" value="10"/>
</dbReference>
<dbReference type="InterPro" id="IPR036236">
    <property type="entry name" value="Znf_C2H2_sf"/>
</dbReference>
<dbReference type="PANTHER" id="PTHR21223">
    <property type="entry name" value="CBY1-INTERACTING BAR DOMAIN-CONTAINING PROTEIN HOMOLOG"/>
    <property type="match status" value="1"/>
</dbReference>
<dbReference type="SUPFAM" id="SSF103657">
    <property type="entry name" value="BAR/IMD domain-like"/>
    <property type="match status" value="1"/>
</dbReference>
<dbReference type="GO" id="GO:0035869">
    <property type="term" value="C:ciliary transition zone"/>
    <property type="evidence" value="ECO:0007669"/>
    <property type="project" value="TreeGrafter"/>
</dbReference>
<dbReference type="InterPro" id="IPR027267">
    <property type="entry name" value="AH/BAR_dom_sf"/>
</dbReference>
<comment type="cofactor">
    <cofactor evidence="1">
        <name>a divalent metal cation</name>
        <dbReference type="ChEBI" id="CHEBI:60240"/>
    </cofactor>
</comment>
<evidence type="ECO:0000313" key="3">
    <source>
        <dbReference type="EMBL" id="EKC18060.1"/>
    </source>
</evidence>